<keyword evidence="3" id="KW-1185">Reference proteome</keyword>
<evidence type="ECO:0000313" key="2">
    <source>
        <dbReference type="EMBL" id="GEO05432.1"/>
    </source>
</evidence>
<evidence type="ECO:0000313" key="3">
    <source>
        <dbReference type="Proteomes" id="UP000321532"/>
    </source>
</evidence>
<dbReference type="Pfam" id="PF13673">
    <property type="entry name" value="Acetyltransf_10"/>
    <property type="match status" value="1"/>
</dbReference>
<organism evidence="2 3">
    <name type="scientific">Adhaeribacter aerolatus</name>
    <dbReference type="NCBI Taxonomy" id="670289"/>
    <lineage>
        <taxon>Bacteria</taxon>
        <taxon>Pseudomonadati</taxon>
        <taxon>Bacteroidota</taxon>
        <taxon>Cytophagia</taxon>
        <taxon>Cytophagales</taxon>
        <taxon>Hymenobacteraceae</taxon>
        <taxon>Adhaeribacter</taxon>
    </lineage>
</organism>
<dbReference type="EMBL" id="BJYS01000023">
    <property type="protein sequence ID" value="GEO05432.1"/>
    <property type="molecule type" value="Genomic_DNA"/>
</dbReference>
<dbReference type="InterPro" id="IPR016181">
    <property type="entry name" value="Acyl_CoA_acyltransferase"/>
</dbReference>
<dbReference type="PROSITE" id="PS51186">
    <property type="entry name" value="GNAT"/>
    <property type="match status" value="1"/>
</dbReference>
<dbReference type="Gene3D" id="3.40.630.30">
    <property type="match status" value="1"/>
</dbReference>
<accession>A0A512B0F3</accession>
<comment type="caution">
    <text evidence="2">The sequence shown here is derived from an EMBL/GenBank/DDBJ whole genome shotgun (WGS) entry which is preliminary data.</text>
</comment>
<sequence>MELTAITKPFHELTPLELYAILRLRNEIFVVEQNCVFQDADNKDQGCHHLMLFQAEELVAYARLVPASLTYPELSIGRIVTSRKVRGSGIGRILMEHAIEQTYKLFGKGPIRIGAQLYATSFYKKFGFVPDGPVYDEDGIDHIQMLIPA</sequence>
<dbReference type="OrthoDB" id="9796171at2"/>
<dbReference type="Proteomes" id="UP000321532">
    <property type="component" value="Unassembled WGS sequence"/>
</dbReference>
<dbReference type="AlphaFoldDB" id="A0A512B0F3"/>
<name>A0A512B0F3_9BACT</name>
<dbReference type="RefSeq" id="WP_146899398.1">
    <property type="nucleotide sequence ID" value="NZ_BJYS01000023.1"/>
</dbReference>
<dbReference type="GO" id="GO:0016747">
    <property type="term" value="F:acyltransferase activity, transferring groups other than amino-acyl groups"/>
    <property type="evidence" value="ECO:0007669"/>
    <property type="project" value="InterPro"/>
</dbReference>
<gene>
    <name evidence="2" type="ORF">AAE02nite_30960</name>
</gene>
<dbReference type="CDD" id="cd04301">
    <property type="entry name" value="NAT_SF"/>
    <property type="match status" value="1"/>
</dbReference>
<evidence type="ECO:0000259" key="1">
    <source>
        <dbReference type="PROSITE" id="PS51186"/>
    </source>
</evidence>
<proteinExistence type="predicted"/>
<reference evidence="2 3" key="1">
    <citation type="submission" date="2019-07" db="EMBL/GenBank/DDBJ databases">
        <title>Whole genome shotgun sequence of Adhaeribacter aerolatus NBRC 106133.</title>
        <authorList>
            <person name="Hosoyama A."/>
            <person name="Uohara A."/>
            <person name="Ohji S."/>
            <person name="Ichikawa N."/>
        </authorList>
    </citation>
    <scope>NUCLEOTIDE SEQUENCE [LARGE SCALE GENOMIC DNA]</scope>
    <source>
        <strain evidence="2 3">NBRC 106133</strain>
    </source>
</reference>
<dbReference type="InterPro" id="IPR000182">
    <property type="entry name" value="GNAT_dom"/>
</dbReference>
<dbReference type="SUPFAM" id="SSF55729">
    <property type="entry name" value="Acyl-CoA N-acyltransferases (Nat)"/>
    <property type="match status" value="1"/>
</dbReference>
<protein>
    <submittedName>
        <fullName evidence="2">ElaA protein</fullName>
    </submittedName>
</protein>
<feature type="domain" description="N-acetyltransferase" evidence="1">
    <location>
        <begin position="8"/>
        <end position="149"/>
    </location>
</feature>